<keyword evidence="3 11" id="KW-0808">Transferase</keyword>
<dbReference type="InterPro" id="IPR005835">
    <property type="entry name" value="NTP_transferase_dom"/>
</dbReference>
<dbReference type="GO" id="GO:0005978">
    <property type="term" value="P:glycogen biosynthetic process"/>
    <property type="evidence" value="ECO:0007669"/>
    <property type="project" value="UniProtKB-KW"/>
</dbReference>
<dbReference type="PROSITE" id="PS00809">
    <property type="entry name" value="ADP_GLC_PYROPHOSPH_2"/>
    <property type="match status" value="1"/>
</dbReference>
<keyword evidence="7" id="KW-0320">Glycogen biosynthesis</keyword>
<dbReference type="InterPro" id="IPR005836">
    <property type="entry name" value="ADP_Glu_pyroP_CS"/>
</dbReference>
<evidence type="ECO:0000259" key="10">
    <source>
        <dbReference type="Pfam" id="PF24894"/>
    </source>
</evidence>
<evidence type="ECO:0000256" key="2">
    <source>
        <dbReference type="ARBA" id="ARBA00022600"/>
    </source>
</evidence>
<dbReference type="InterPro" id="IPR011831">
    <property type="entry name" value="ADP-Glc_PPase"/>
</dbReference>
<dbReference type="Pfam" id="PF24894">
    <property type="entry name" value="Hexapep_GlmU"/>
    <property type="match status" value="1"/>
</dbReference>
<dbReference type="CDD" id="cd02508">
    <property type="entry name" value="ADP_Glucose_PP"/>
    <property type="match status" value="1"/>
</dbReference>
<organism evidence="11 12">
    <name type="scientific">Lactobacillus helveticus</name>
    <name type="common">Lactobacillus suntoryeus</name>
    <dbReference type="NCBI Taxonomy" id="1587"/>
    <lineage>
        <taxon>Bacteria</taxon>
        <taxon>Bacillati</taxon>
        <taxon>Bacillota</taxon>
        <taxon>Bacilli</taxon>
        <taxon>Lactobacillales</taxon>
        <taxon>Lactobacillaceae</taxon>
        <taxon>Lactobacillus</taxon>
    </lineage>
</organism>
<comment type="caution">
    <text evidence="11">The sequence shown here is derived from an EMBL/GenBank/DDBJ whole genome shotgun (WGS) entry which is preliminary data.</text>
</comment>
<dbReference type="PANTHER" id="PTHR43523">
    <property type="entry name" value="GLUCOSE-1-PHOSPHATE ADENYLYLTRANSFERASE-RELATED"/>
    <property type="match status" value="1"/>
</dbReference>
<dbReference type="PANTHER" id="PTHR43523:SF2">
    <property type="entry name" value="GLUCOSE-1-PHOSPHATE ADENYLYLTRANSFERASE"/>
    <property type="match status" value="1"/>
</dbReference>
<dbReference type="SUPFAM" id="SSF51161">
    <property type="entry name" value="Trimeric LpxA-like enzymes"/>
    <property type="match status" value="1"/>
</dbReference>
<protein>
    <submittedName>
        <fullName evidence="11">Glucose-1-phosphate adenylyltransferase</fullName>
    </submittedName>
</protein>
<feature type="domain" description="Glucose-1-phosphate adenylyltransferase/Bifunctional protein GlmU-like C-terminal hexapeptide" evidence="10">
    <location>
        <begin position="267"/>
        <end position="335"/>
    </location>
</feature>
<dbReference type="GO" id="GO:0005524">
    <property type="term" value="F:ATP binding"/>
    <property type="evidence" value="ECO:0007669"/>
    <property type="project" value="UniProtKB-KW"/>
</dbReference>
<dbReference type="Pfam" id="PF00483">
    <property type="entry name" value="NTP_transferase"/>
    <property type="match status" value="1"/>
</dbReference>
<dbReference type="Gene3D" id="2.160.10.10">
    <property type="entry name" value="Hexapeptide repeat proteins"/>
    <property type="match status" value="1"/>
</dbReference>
<dbReference type="AlphaFoldDB" id="A0A8H9F8I3"/>
<gene>
    <name evidence="11" type="primary">glgC</name>
    <name evidence="11" type="ORF">LHEH8_12740</name>
</gene>
<keyword evidence="6" id="KW-0067">ATP-binding</keyword>
<dbReference type="InterPro" id="IPR011004">
    <property type="entry name" value="Trimer_LpxA-like_sf"/>
</dbReference>
<dbReference type="CDD" id="cd04651">
    <property type="entry name" value="LbH_G1P_AT_C"/>
    <property type="match status" value="1"/>
</dbReference>
<evidence type="ECO:0000256" key="6">
    <source>
        <dbReference type="ARBA" id="ARBA00022840"/>
    </source>
</evidence>
<keyword evidence="8" id="KW-0119">Carbohydrate metabolism</keyword>
<sequence length="415" mass="46397">MKTKMLGMILADGKGTRLGKLTQDQAKPAVPFGGRYRIIDFTLSNCVNSGVRDVGIITQYQPLTLNNHIGNGASWGLDGLNSSATILQPYTDNRGSKWFEGTAHAIYKMDYELMLEDHIKNNASLTVAVIDVPMKEAHRFGIMNTDVSGRITEFNKKPEHPQSNHASMGIHIFNWKRLRKGLTTAFSTNDDMSDFGKDVIPYYLKSDERVFAYPFSGYWKDVGTIDSLWAANMEFLDNDDILDLYDRSWRIFSKNPIAPPQVIIDNAEIENSMVVDGCYVDSMVKHSILSTNVDVQKGAQIIDSVIMPGVKIGKNAGIKHAIVGENAEIGNGAVVEDKDGRIGIINDFQNLTGIVRYDENTIALFWFNSTDQDLILNLQQAAFYAIPDLVKQLIMRTEKDRVIPAKNGIFEKITF</sequence>
<proteinExistence type="inferred from homology"/>
<accession>A0A8H9F8I3</accession>
<dbReference type="InterPro" id="IPR029044">
    <property type="entry name" value="Nucleotide-diphossugar_trans"/>
</dbReference>
<reference evidence="11" key="1">
    <citation type="submission" date="2020-07" db="EMBL/GenBank/DDBJ databases">
        <title>Draft genome sequence of Lactobacillus helveticus strain H-8.</title>
        <authorList>
            <person name="Endo A."/>
            <person name="Maeno S."/>
            <person name="Kido Y."/>
        </authorList>
    </citation>
    <scope>NUCLEOTIDE SEQUENCE</scope>
    <source>
        <strain evidence="11">H-8</strain>
    </source>
</reference>
<dbReference type="GO" id="GO:0008878">
    <property type="term" value="F:glucose-1-phosphate adenylyltransferase activity"/>
    <property type="evidence" value="ECO:0007669"/>
    <property type="project" value="InterPro"/>
</dbReference>
<evidence type="ECO:0000256" key="8">
    <source>
        <dbReference type="ARBA" id="ARBA00023277"/>
    </source>
</evidence>
<name>A0A8H9F8I3_LACHE</name>
<dbReference type="SUPFAM" id="SSF53448">
    <property type="entry name" value="Nucleotide-diphospho-sugar transferases"/>
    <property type="match status" value="1"/>
</dbReference>
<dbReference type="Proteomes" id="UP000618094">
    <property type="component" value="Unassembled WGS sequence"/>
</dbReference>
<evidence type="ECO:0000256" key="5">
    <source>
        <dbReference type="ARBA" id="ARBA00022741"/>
    </source>
</evidence>
<keyword evidence="2" id="KW-0321">Glycogen metabolism</keyword>
<evidence type="ECO:0000256" key="4">
    <source>
        <dbReference type="ARBA" id="ARBA00022695"/>
    </source>
</evidence>
<evidence type="ECO:0000313" key="11">
    <source>
        <dbReference type="EMBL" id="GFO99518.1"/>
    </source>
</evidence>
<dbReference type="EMBL" id="BLYO01000283">
    <property type="protein sequence ID" value="GFO99518.1"/>
    <property type="molecule type" value="Genomic_DNA"/>
</dbReference>
<feature type="domain" description="Nucleotidyl transferase" evidence="9">
    <location>
        <begin position="105"/>
        <end position="236"/>
    </location>
</feature>
<keyword evidence="4 11" id="KW-0548">Nucleotidyltransferase</keyword>
<evidence type="ECO:0000256" key="1">
    <source>
        <dbReference type="ARBA" id="ARBA00010443"/>
    </source>
</evidence>
<evidence type="ECO:0000256" key="7">
    <source>
        <dbReference type="ARBA" id="ARBA00023056"/>
    </source>
</evidence>
<dbReference type="Gene3D" id="3.90.550.10">
    <property type="entry name" value="Spore Coat Polysaccharide Biosynthesis Protein SpsA, Chain A"/>
    <property type="match status" value="1"/>
</dbReference>
<evidence type="ECO:0000259" key="9">
    <source>
        <dbReference type="Pfam" id="PF00483"/>
    </source>
</evidence>
<comment type="similarity">
    <text evidence="1">Belongs to the bacterial/plant glucose-1-phosphate adenylyltransferase family.</text>
</comment>
<dbReference type="InterPro" id="IPR056818">
    <property type="entry name" value="GlmU/GlgC-like_hexapep"/>
</dbReference>
<evidence type="ECO:0000256" key="3">
    <source>
        <dbReference type="ARBA" id="ARBA00022679"/>
    </source>
</evidence>
<evidence type="ECO:0000313" key="12">
    <source>
        <dbReference type="Proteomes" id="UP000618094"/>
    </source>
</evidence>
<keyword evidence="5" id="KW-0547">Nucleotide-binding</keyword>